<dbReference type="AlphaFoldDB" id="A0A833E3R6"/>
<evidence type="ECO:0000259" key="1">
    <source>
        <dbReference type="SMART" id="SM00989"/>
    </source>
</evidence>
<dbReference type="SMART" id="SM00989">
    <property type="entry name" value="V4R"/>
    <property type="match status" value="1"/>
</dbReference>
<organism evidence="2 3">
    <name type="scientific">Thermococcus paralvinellae</name>
    <dbReference type="NCBI Taxonomy" id="582419"/>
    <lineage>
        <taxon>Archaea</taxon>
        <taxon>Methanobacteriati</taxon>
        <taxon>Methanobacteriota</taxon>
        <taxon>Thermococci</taxon>
        <taxon>Thermococcales</taxon>
        <taxon>Thermococcaceae</taxon>
        <taxon>Thermococcus</taxon>
    </lineage>
</organism>
<sequence>MEMLKESLFLDEDGMLWAGNERIQIIGERSEATLIESLFEYFGEEEAKKFLYFWGRKESQGVGRMYIKVYKTLKEVLEKIFNETKISGGGILEILQFSNDVIVIKGRNLFPRIPNFGTQVHLNYAGFLAQIIEEIEGGEWEGHEIKCEVKGDAYCEFVIKRKVKNSGKS</sequence>
<dbReference type="Gene3D" id="3.30.1380.20">
    <property type="entry name" value="Trafficking protein particle complex subunit 3"/>
    <property type="match status" value="1"/>
</dbReference>
<proteinExistence type="predicted"/>
<accession>A0A833E3R6</accession>
<evidence type="ECO:0000313" key="3">
    <source>
        <dbReference type="Proteomes" id="UP000653692"/>
    </source>
</evidence>
<dbReference type="Pfam" id="PF02830">
    <property type="entry name" value="V4R"/>
    <property type="match status" value="1"/>
</dbReference>
<dbReference type="InterPro" id="IPR004096">
    <property type="entry name" value="V4R"/>
</dbReference>
<dbReference type="EMBL" id="DQUR01000100">
    <property type="protein sequence ID" value="HIP88914.1"/>
    <property type="molecule type" value="Genomic_DNA"/>
</dbReference>
<protein>
    <recommendedName>
        <fullName evidence="1">4-vinyl reductase 4VR domain-containing protein</fullName>
    </recommendedName>
</protein>
<feature type="domain" description="4-vinyl reductase 4VR" evidence="1">
    <location>
        <begin position="99"/>
        <end position="161"/>
    </location>
</feature>
<comment type="caution">
    <text evidence="2">The sequence shown here is derived from an EMBL/GenBank/DDBJ whole genome shotgun (WGS) entry which is preliminary data.</text>
</comment>
<evidence type="ECO:0000313" key="2">
    <source>
        <dbReference type="EMBL" id="HIP88914.1"/>
    </source>
</evidence>
<dbReference type="SUPFAM" id="SSF111126">
    <property type="entry name" value="Ligand-binding domain in the NO signalling and Golgi transport"/>
    <property type="match status" value="1"/>
</dbReference>
<dbReference type="InterPro" id="IPR024096">
    <property type="entry name" value="NO_sig/Golgi_transp_ligand-bd"/>
</dbReference>
<reference evidence="2" key="1">
    <citation type="journal article" date="2020" name="ISME J.">
        <title>Gammaproteobacteria mediating utilization of methyl-, sulfur- and petroleum organic compounds in deep ocean hydrothermal plumes.</title>
        <authorList>
            <person name="Zhou Z."/>
            <person name="Liu Y."/>
            <person name="Pan J."/>
            <person name="Cron B.R."/>
            <person name="Toner B.M."/>
            <person name="Anantharaman K."/>
            <person name="Breier J.A."/>
            <person name="Dick G.J."/>
            <person name="Li M."/>
        </authorList>
    </citation>
    <scope>NUCLEOTIDE SEQUENCE</scope>
    <source>
        <strain evidence="2">SZUA-1476</strain>
    </source>
</reference>
<name>A0A833E3R6_9EURY</name>
<gene>
    <name evidence="2" type="ORF">EYH24_02930</name>
</gene>
<dbReference type="Proteomes" id="UP000653692">
    <property type="component" value="Unassembled WGS sequence"/>
</dbReference>